<feature type="domain" description="GGDEF" evidence="2">
    <location>
        <begin position="355"/>
        <end position="488"/>
    </location>
</feature>
<dbReference type="InterPro" id="IPR043128">
    <property type="entry name" value="Rev_trsase/Diguanyl_cyclase"/>
</dbReference>
<keyword evidence="1" id="KW-0812">Transmembrane</keyword>
<keyword evidence="1" id="KW-1133">Transmembrane helix</keyword>
<dbReference type="InterPro" id="IPR007892">
    <property type="entry name" value="CHASE4"/>
</dbReference>
<dbReference type="SMART" id="SM00267">
    <property type="entry name" value="GGDEF"/>
    <property type="match status" value="1"/>
</dbReference>
<dbReference type="PANTHER" id="PTHR46663:SF2">
    <property type="entry name" value="GGDEF DOMAIN-CONTAINING PROTEIN"/>
    <property type="match status" value="1"/>
</dbReference>
<dbReference type="Pfam" id="PF05228">
    <property type="entry name" value="CHASE4"/>
    <property type="match status" value="1"/>
</dbReference>
<dbReference type="SUPFAM" id="SSF55073">
    <property type="entry name" value="Nucleotide cyclase"/>
    <property type="match status" value="1"/>
</dbReference>
<name>A0A6N8T6Y0_SHIZO</name>
<sequence length="503" mass="54881">MTGKAGEGQTIRRRGFGRTIRAAAVLIVLLFGAANYLVLDHAIKQADSFVIETERTLVRNDFSHQIDQVVQYQSQLSFWDKSFKELAHGMPGDIFVRDQLRDWMWADFGFSWMIFTTPDHEEVLGVHRGAKVSEHEAREKLRWVSDLTRKAEVAYRAALAPSLGGWEVRSAREDPDLLTPALPAIHVSGIRLIDKVMSIVVVQAVIPRTRYIPANRLRPTLLVTVKPISQKMLADAEERLGVEGLSFSPIVTEAPGLAMTPVGGDAYNPMVASWRPNMPGSFVWKSALPQIGLFVLVFAGLMLFGTLRFSALVKALQRSEARNAFLARHDSLTGLRNRSGFDEKAAEVAKEGAGGSFAIIALDLDRFKAVNDLHGHAAGDAVLQAVARRFAERIGVRGCAARFGGDEFCVLLTGEHSRESLVGLAEGLVRDAQVPIAHDGQLLLIGGSAGIAQFPDHGQSLHDVMVMADAALYAAKNAGRNRAAHAGDLRMEEIIEARASRAA</sequence>
<feature type="transmembrane region" description="Helical" evidence="1">
    <location>
        <begin position="291"/>
        <end position="313"/>
    </location>
</feature>
<reference evidence="3 4" key="1">
    <citation type="submission" date="2019-12" db="EMBL/GenBank/DDBJ databases">
        <title>Shinella granuli gen. nov., sp. nov., and proposal of the reclassification of Zoogloea ramigera ATCC 19623 as Shinella zoogloeoides sp. nov.</title>
        <authorList>
            <person name="Gao J."/>
        </authorList>
    </citation>
    <scope>NUCLEOTIDE SEQUENCE [LARGE SCALE GENOMIC DNA]</scope>
    <source>
        <strain evidence="3 4">DSM 287</strain>
    </source>
</reference>
<dbReference type="OrthoDB" id="9812260at2"/>
<accession>A0A6N8T6Y0</accession>
<evidence type="ECO:0000256" key="1">
    <source>
        <dbReference type="SAM" id="Phobius"/>
    </source>
</evidence>
<dbReference type="Gene3D" id="3.30.70.270">
    <property type="match status" value="1"/>
</dbReference>
<dbReference type="Proteomes" id="UP000440304">
    <property type="component" value="Unassembled WGS sequence"/>
</dbReference>
<dbReference type="Pfam" id="PF00990">
    <property type="entry name" value="GGDEF"/>
    <property type="match status" value="1"/>
</dbReference>
<proteinExistence type="predicted"/>
<gene>
    <name evidence="3" type="ORF">GR156_01510</name>
</gene>
<evidence type="ECO:0000313" key="3">
    <source>
        <dbReference type="EMBL" id="MXN98966.1"/>
    </source>
</evidence>
<dbReference type="InterPro" id="IPR052163">
    <property type="entry name" value="DGC-Regulatory_Protein"/>
</dbReference>
<dbReference type="InterPro" id="IPR000160">
    <property type="entry name" value="GGDEF_dom"/>
</dbReference>
<dbReference type="PANTHER" id="PTHR46663">
    <property type="entry name" value="DIGUANYLATE CYCLASE DGCT-RELATED"/>
    <property type="match status" value="1"/>
</dbReference>
<comment type="caution">
    <text evidence="3">The sequence shown here is derived from an EMBL/GenBank/DDBJ whole genome shotgun (WGS) entry which is preliminary data.</text>
</comment>
<protein>
    <submittedName>
        <fullName evidence="3">Diguanylate cyclase</fullName>
    </submittedName>
</protein>
<dbReference type="RefSeq" id="WP_160784427.1">
    <property type="nucleotide sequence ID" value="NZ_CP086610.1"/>
</dbReference>
<dbReference type="AlphaFoldDB" id="A0A6N8T6Y0"/>
<dbReference type="InterPro" id="IPR029787">
    <property type="entry name" value="Nucleotide_cyclase"/>
</dbReference>
<evidence type="ECO:0000259" key="2">
    <source>
        <dbReference type="PROSITE" id="PS50887"/>
    </source>
</evidence>
<keyword evidence="1" id="KW-0472">Membrane</keyword>
<dbReference type="NCBIfam" id="TIGR00254">
    <property type="entry name" value="GGDEF"/>
    <property type="match status" value="1"/>
</dbReference>
<dbReference type="EMBL" id="WUML01000001">
    <property type="protein sequence ID" value="MXN98966.1"/>
    <property type="molecule type" value="Genomic_DNA"/>
</dbReference>
<dbReference type="CDD" id="cd01949">
    <property type="entry name" value="GGDEF"/>
    <property type="match status" value="1"/>
</dbReference>
<organism evidence="3 4">
    <name type="scientific">Shinella zoogloeoides</name>
    <name type="common">Crabtreella saccharophila</name>
    <dbReference type="NCBI Taxonomy" id="352475"/>
    <lineage>
        <taxon>Bacteria</taxon>
        <taxon>Pseudomonadati</taxon>
        <taxon>Pseudomonadota</taxon>
        <taxon>Alphaproteobacteria</taxon>
        <taxon>Hyphomicrobiales</taxon>
        <taxon>Rhizobiaceae</taxon>
        <taxon>Shinella</taxon>
    </lineage>
</organism>
<dbReference type="PROSITE" id="PS50887">
    <property type="entry name" value="GGDEF"/>
    <property type="match status" value="1"/>
</dbReference>
<evidence type="ECO:0000313" key="4">
    <source>
        <dbReference type="Proteomes" id="UP000440304"/>
    </source>
</evidence>
<feature type="transmembrane region" description="Helical" evidence="1">
    <location>
        <begin position="20"/>
        <end position="39"/>
    </location>
</feature>